<dbReference type="InterPro" id="IPR018841">
    <property type="entry name" value="DUF2442"/>
</dbReference>
<dbReference type="EMBL" id="JACQWF010000006">
    <property type="protein sequence ID" value="MBI4594764.1"/>
    <property type="molecule type" value="Genomic_DNA"/>
</dbReference>
<proteinExistence type="predicted"/>
<reference evidence="1" key="1">
    <citation type="submission" date="2020-07" db="EMBL/GenBank/DDBJ databases">
        <title>Huge and variable diversity of episymbiotic CPR bacteria and DPANN archaea in groundwater ecosystems.</title>
        <authorList>
            <person name="He C.Y."/>
            <person name="Keren R."/>
            <person name="Whittaker M."/>
            <person name="Farag I.F."/>
            <person name="Doudna J."/>
            <person name="Cate J.H.D."/>
            <person name="Banfield J.F."/>
        </authorList>
    </citation>
    <scope>NUCLEOTIDE SEQUENCE</scope>
    <source>
        <strain evidence="1">NC_groundwater_1482_Ag_S-0.65um_47_24</strain>
    </source>
</reference>
<comment type="caution">
    <text evidence="1">The sequence shown here is derived from an EMBL/GenBank/DDBJ whole genome shotgun (WGS) entry which is preliminary data.</text>
</comment>
<dbReference type="Pfam" id="PF10387">
    <property type="entry name" value="DUF2442"/>
    <property type="match status" value="1"/>
</dbReference>
<sequence>MVISTHNITDQVQIIAVRFNGSLLFISLSDGREISVPLDKMKWLKWLAIATPEQQAKWTIEPGGFAVYWEELDDGIELCHLLGQKPLDFN</sequence>
<accession>A0A933LPL3</accession>
<organism evidence="1 2">
    <name type="scientific">Tectimicrobiota bacterium</name>
    <dbReference type="NCBI Taxonomy" id="2528274"/>
    <lineage>
        <taxon>Bacteria</taxon>
        <taxon>Pseudomonadati</taxon>
        <taxon>Nitrospinota/Tectimicrobiota group</taxon>
        <taxon>Candidatus Tectimicrobiota</taxon>
    </lineage>
</organism>
<evidence type="ECO:0000313" key="2">
    <source>
        <dbReference type="Proteomes" id="UP000772181"/>
    </source>
</evidence>
<dbReference type="AlphaFoldDB" id="A0A933LPL3"/>
<name>A0A933LPL3_UNCTE</name>
<dbReference type="Gene3D" id="3.30.2020.40">
    <property type="entry name" value="Uncharacterised protein PF10387, DUF2442"/>
    <property type="match status" value="1"/>
</dbReference>
<gene>
    <name evidence="1" type="ORF">HY730_00110</name>
</gene>
<protein>
    <submittedName>
        <fullName evidence="1">DUF2442 domain-containing protein</fullName>
    </submittedName>
</protein>
<evidence type="ECO:0000313" key="1">
    <source>
        <dbReference type="EMBL" id="MBI4594764.1"/>
    </source>
</evidence>
<dbReference type="Proteomes" id="UP000772181">
    <property type="component" value="Unassembled WGS sequence"/>
</dbReference>